<feature type="binding site" evidence="7">
    <location>
        <position position="191"/>
    </location>
    <ligand>
        <name>substrate</name>
    </ligand>
</feature>
<dbReference type="Gene3D" id="3.30.750.24">
    <property type="entry name" value="STAS domain"/>
    <property type="match status" value="1"/>
</dbReference>
<dbReference type="NCBIfam" id="NF002134">
    <property type="entry name" value="PRK00971.1-4"/>
    <property type="match status" value="1"/>
</dbReference>
<comment type="similarity">
    <text evidence="1 7">Belongs to the glutaminase family.</text>
</comment>
<organism evidence="10 11">
    <name type="scientific">Myceligenerans xiligouense</name>
    <dbReference type="NCBI Taxonomy" id="253184"/>
    <lineage>
        <taxon>Bacteria</taxon>
        <taxon>Bacillati</taxon>
        <taxon>Actinomycetota</taxon>
        <taxon>Actinomycetes</taxon>
        <taxon>Micrococcales</taxon>
        <taxon>Promicromonosporaceae</taxon>
        <taxon>Myceligenerans</taxon>
    </lineage>
</organism>
<comment type="caution">
    <text evidence="10">The sequence shown here is derived from an EMBL/GenBank/DDBJ whole genome shotgun (WGS) entry which is preliminary data.</text>
</comment>
<dbReference type="PANTHER" id="PTHR12544">
    <property type="entry name" value="GLUTAMINASE"/>
    <property type="match status" value="1"/>
</dbReference>
<name>A0A3N4YJM2_9MICO</name>
<feature type="binding site" evidence="7">
    <location>
        <position position="114"/>
    </location>
    <ligand>
        <name>substrate</name>
    </ligand>
</feature>
<dbReference type="HAMAP" id="MF_00313">
    <property type="entry name" value="Glutaminase"/>
    <property type="match status" value="1"/>
</dbReference>
<dbReference type="FunFam" id="3.40.710.10:FF:000005">
    <property type="entry name" value="Glutaminase"/>
    <property type="match status" value="1"/>
</dbReference>
<keyword evidence="7" id="KW-0007">Acetylation</keyword>
<dbReference type="Pfam" id="PF01740">
    <property type="entry name" value="STAS"/>
    <property type="match status" value="1"/>
</dbReference>
<feature type="binding site" evidence="7">
    <location>
        <position position="243"/>
    </location>
    <ligand>
        <name>substrate</name>
    </ligand>
</feature>
<dbReference type="SUPFAM" id="SSF56601">
    <property type="entry name" value="beta-lactamase/transpeptidase-like"/>
    <property type="match status" value="1"/>
</dbReference>
<dbReference type="PROSITE" id="PS50801">
    <property type="entry name" value="STAS"/>
    <property type="match status" value="1"/>
</dbReference>
<feature type="domain" description="STAS" evidence="9">
    <location>
        <begin position="332"/>
        <end position="402"/>
    </location>
</feature>
<dbReference type="EC" id="3.5.1.2" evidence="3 7"/>
<accession>A0A3N4YJM2</accession>
<keyword evidence="4 7" id="KW-0378">Hydrolase</keyword>
<evidence type="ECO:0000313" key="10">
    <source>
        <dbReference type="EMBL" id="RPF21329.1"/>
    </source>
</evidence>
<dbReference type="SUPFAM" id="SSF52091">
    <property type="entry name" value="SpoIIaa-like"/>
    <property type="match status" value="1"/>
</dbReference>
<feature type="binding site" evidence="7">
    <location>
        <position position="167"/>
    </location>
    <ligand>
        <name>substrate</name>
    </ligand>
</feature>
<dbReference type="GO" id="GO:0006537">
    <property type="term" value="P:glutamate biosynthetic process"/>
    <property type="evidence" value="ECO:0007669"/>
    <property type="project" value="TreeGrafter"/>
</dbReference>
<evidence type="ECO:0000313" key="11">
    <source>
        <dbReference type="Proteomes" id="UP000280501"/>
    </source>
</evidence>
<dbReference type="InterPro" id="IPR002645">
    <property type="entry name" value="STAS_dom"/>
</dbReference>
<dbReference type="GO" id="GO:0006543">
    <property type="term" value="P:L-glutamine catabolic process"/>
    <property type="evidence" value="ECO:0007669"/>
    <property type="project" value="TreeGrafter"/>
</dbReference>
<dbReference type="Proteomes" id="UP000280501">
    <property type="component" value="Unassembled WGS sequence"/>
</dbReference>
<dbReference type="InterPro" id="IPR015868">
    <property type="entry name" value="Glutaminase"/>
</dbReference>
<protein>
    <recommendedName>
        <fullName evidence="6 7">Glutaminase</fullName>
        <ecNumber evidence="3 7">3.5.1.2</ecNumber>
    </recommendedName>
</protein>
<dbReference type="PANTHER" id="PTHR12544:SF29">
    <property type="entry name" value="GLUTAMINASE"/>
    <property type="match status" value="1"/>
</dbReference>
<evidence type="ECO:0000256" key="6">
    <source>
        <dbReference type="ARBA" id="ARBA00070405"/>
    </source>
</evidence>
<evidence type="ECO:0000256" key="8">
    <source>
        <dbReference type="SAM" id="MobiDB-lite"/>
    </source>
</evidence>
<dbReference type="EMBL" id="RKQZ01000001">
    <property type="protein sequence ID" value="RPF21329.1"/>
    <property type="molecule type" value="Genomic_DNA"/>
</dbReference>
<evidence type="ECO:0000256" key="5">
    <source>
        <dbReference type="ARBA" id="ARBA00049534"/>
    </source>
</evidence>
<evidence type="ECO:0000256" key="1">
    <source>
        <dbReference type="ARBA" id="ARBA00011076"/>
    </source>
</evidence>
<reference evidence="10 11" key="1">
    <citation type="submission" date="2018-11" db="EMBL/GenBank/DDBJ databases">
        <title>Sequencing the genomes of 1000 actinobacteria strains.</title>
        <authorList>
            <person name="Klenk H.-P."/>
        </authorList>
    </citation>
    <scope>NUCLEOTIDE SEQUENCE [LARGE SCALE GENOMIC DNA]</scope>
    <source>
        <strain evidence="10 11">DSM 15700</strain>
    </source>
</reference>
<evidence type="ECO:0000256" key="7">
    <source>
        <dbReference type="HAMAP-Rule" id="MF_00313"/>
    </source>
</evidence>
<evidence type="ECO:0000259" key="9">
    <source>
        <dbReference type="PROSITE" id="PS50801"/>
    </source>
</evidence>
<feature type="binding site" evidence="7">
    <location>
        <position position="160"/>
    </location>
    <ligand>
        <name>substrate</name>
    </ligand>
</feature>
<proteinExistence type="inferred from homology"/>
<feature type="binding site" evidence="7">
    <location>
        <position position="64"/>
    </location>
    <ligand>
        <name>substrate</name>
    </ligand>
</feature>
<evidence type="ECO:0000256" key="3">
    <source>
        <dbReference type="ARBA" id="ARBA00012918"/>
    </source>
</evidence>
<gene>
    <name evidence="7" type="primary">glsA</name>
    <name evidence="10" type="ORF">EDD34_1956</name>
</gene>
<dbReference type="NCBIfam" id="TIGR03814">
    <property type="entry name" value="Gln_ase"/>
    <property type="match status" value="1"/>
</dbReference>
<sequence length="443" mass="46689">MQSMIPDYLDQVLHDVASNTSGELADYIPELAVAEPERSGAVFATVDGRVYGAGDIDTEFTIQSISKPFAYALALDDSGFDTVLAKVGVEPSGEAFNEISLERGTGRPRNPMINAGAITTHALVGAGLLPPDERVDRVVRGLSAFAGRPLTVDAAVCASEMDNAHRNLAIAHMLRSYGILDEDPRAVVDGYVKQCSVLVTARDLAMMAATLANRGINPLTGDRVVADSVVRQVLSVMATCGMYDAAGDWATQVGIPAKSGVAGGLIGALPGQIGIATFSPRLDSHGNSVRGVALFERFSSDMGLHVMEVPAAARAVVSSNHVREAGTGALRVIQLQGGIRFAGAERIVREVVDDTPVESRVVLDLTRVSSIDDVARRMLLEIARRLTLDGSEVYLVDPEAMVPDPDPGDGGRITVVDDLEQVASRPHGTLGTLGSDGRPPTET</sequence>
<feature type="region of interest" description="Disordered" evidence="8">
    <location>
        <begin position="424"/>
        <end position="443"/>
    </location>
</feature>
<dbReference type="InterPro" id="IPR036513">
    <property type="entry name" value="STAS_dom_sf"/>
</dbReference>
<evidence type="ECO:0000256" key="4">
    <source>
        <dbReference type="ARBA" id="ARBA00022801"/>
    </source>
</evidence>
<dbReference type="InterPro" id="IPR012338">
    <property type="entry name" value="Beta-lactam/transpept-like"/>
</dbReference>
<feature type="binding site" evidence="7">
    <location>
        <position position="261"/>
    </location>
    <ligand>
        <name>substrate</name>
    </ligand>
</feature>
<keyword evidence="11" id="KW-1185">Reference proteome</keyword>
<dbReference type="Gene3D" id="3.40.710.10">
    <property type="entry name" value="DD-peptidase/beta-lactamase superfamily"/>
    <property type="match status" value="1"/>
</dbReference>
<evidence type="ECO:0000256" key="2">
    <source>
        <dbReference type="ARBA" id="ARBA00011881"/>
    </source>
</evidence>
<dbReference type="Pfam" id="PF04960">
    <property type="entry name" value="Glutaminase"/>
    <property type="match status" value="1"/>
</dbReference>
<comment type="catalytic activity">
    <reaction evidence="5 7">
        <text>L-glutamine + H2O = L-glutamate + NH4(+)</text>
        <dbReference type="Rhea" id="RHEA:15889"/>
        <dbReference type="ChEBI" id="CHEBI:15377"/>
        <dbReference type="ChEBI" id="CHEBI:28938"/>
        <dbReference type="ChEBI" id="CHEBI:29985"/>
        <dbReference type="ChEBI" id="CHEBI:58359"/>
        <dbReference type="EC" id="3.5.1.2"/>
    </reaction>
</comment>
<dbReference type="RefSeq" id="WP_123814380.1">
    <property type="nucleotide sequence ID" value="NZ_RKQZ01000001.1"/>
</dbReference>
<dbReference type="AlphaFoldDB" id="A0A3N4YJM2"/>
<dbReference type="OrthoDB" id="9788822at2"/>
<comment type="subunit">
    <text evidence="2 7">Homotetramer.</text>
</comment>
<dbReference type="GO" id="GO:0004359">
    <property type="term" value="F:glutaminase activity"/>
    <property type="evidence" value="ECO:0007669"/>
    <property type="project" value="UniProtKB-UniRule"/>
</dbReference>